<dbReference type="EMBL" id="FOUP01000005">
    <property type="protein sequence ID" value="SFN55333.1"/>
    <property type="molecule type" value="Genomic_DNA"/>
</dbReference>
<reference evidence="3 4" key="1">
    <citation type="submission" date="2016-10" db="EMBL/GenBank/DDBJ databases">
        <authorList>
            <person name="de Groot N.N."/>
        </authorList>
    </citation>
    <scope>NUCLEOTIDE SEQUENCE [LARGE SCALE GENOMIC DNA]</scope>
    <source>
        <strain evidence="3 4">CPCC 201259</strain>
    </source>
</reference>
<feature type="coiled-coil region" evidence="1">
    <location>
        <begin position="39"/>
        <end position="68"/>
    </location>
</feature>
<organism evidence="3 4">
    <name type="scientific">Saccharopolyspora antimicrobica</name>
    <dbReference type="NCBI Taxonomy" id="455193"/>
    <lineage>
        <taxon>Bacteria</taxon>
        <taxon>Bacillati</taxon>
        <taxon>Actinomycetota</taxon>
        <taxon>Actinomycetes</taxon>
        <taxon>Pseudonocardiales</taxon>
        <taxon>Pseudonocardiaceae</taxon>
        <taxon>Saccharopolyspora</taxon>
    </lineage>
</organism>
<proteinExistence type="predicted"/>
<name>A0A1I4ZZ03_9PSEU</name>
<keyword evidence="5" id="KW-1185">Reference proteome</keyword>
<gene>
    <name evidence="2" type="ORF">ATL45_1625</name>
    <name evidence="3" type="ORF">SAMN05421805_105171</name>
</gene>
<dbReference type="OrthoDB" id="4426164at2"/>
<evidence type="ECO:0000313" key="5">
    <source>
        <dbReference type="Proteomes" id="UP000270697"/>
    </source>
</evidence>
<dbReference type="AlphaFoldDB" id="A0A1I4ZZ03"/>
<keyword evidence="1" id="KW-0175">Coiled coil</keyword>
<dbReference type="Proteomes" id="UP000270697">
    <property type="component" value="Unassembled WGS sequence"/>
</dbReference>
<reference evidence="2 5" key="2">
    <citation type="submission" date="2018-10" db="EMBL/GenBank/DDBJ databases">
        <title>Sequencing the genomes of 1000 actinobacteria strains.</title>
        <authorList>
            <person name="Klenk H.-P."/>
        </authorList>
    </citation>
    <scope>NUCLEOTIDE SEQUENCE [LARGE SCALE GENOMIC DNA]</scope>
    <source>
        <strain evidence="2 5">DSM 45119</strain>
    </source>
</reference>
<sequence>MPNAVGALERNNVGKGTIKVKKKCCRSQPPCKSCPIVALRNLLRDAKAEEVKKAQKKAKKEAKKKKAK</sequence>
<evidence type="ECO:0000313" key="4">
    <source>
        <dbReference type="Proteomes" id="UP000199398"/>
    </source>
</evidence>
<protein>
    <submittedName>
        <fullName evidence="3">Uncharacterized protein</fullName>
    </submittedName>
</protein>
<dbReference type="Proteomes" id="UP000199398">
    <property type="component" value="Unassembled WGS sequence"/>
</dbReference>
<evidence type="ECO:0000313" key="2">
    <source>
        <dbReference type="EMBL" id="RKT83344.1"/>
    </source>
</evidence>
<evidence type="ECO:0000256" key="1">
    <source>
        <dbReference type="SAM" id="Coils"/>
    </source>
</evidence>
<evidence type="ECO:0000313" key="3">
    <source>
        <dbReference type="EMBL" id="SFN55333.1"/>
    </source>
</evidence>
<dbReference type="RefSeq" id="WP_143121643.1">
    <property type="nucleotide sequence ID" value="NZ_FOUP01000005.1"/>
</dbReference>
<accession>A0A1I4ZZ03</accession>
<dbReference type="EMBL" id="RBXX01000002">
    <property type="protein sequence ID" value="RKT83344.1"/>
    <property type="molecule type" value="Genomic_DNA"/>
</dbReference>